<comment type="caution">
    <text evidence="2">The sequence shown here is derived from an EMBL/GenBank/DDBJ whole genome shotgun (WGS) entry which is preliminary data.</text>
</comment>
<dbReference type="OMA" id="TETEAWD"/>
<proteinExistence type="predicted"/>
<feature type="compositionally biased region" description="Acidic residues" evidence="1">
    <location>
        <begin position="175"/>
        <end position="188"/>
    </location>
</feature>
<evidence type="ECO:0000256" key="1">
    <source>
        <dbReference type="SAM" id="MobiDB-lite"/>
    </source>
</evidence>
<feature type="compositionally biased region" description="Low complexity" evidence="1">
    <location>
        <begin position="541"/>
        <end position="552"/>
    </location>
</feature>
<feature type="compositionally biased region" description="Basic and acidic residues" evidence="1">
    <location>
        <begin position="311"/>
        <end position="336"/>
    </location>
</feature>
<feature type="compositionally biased region" description="Basic and acidic residues" evidence="1">
    <location>
        <begin position="43"/>
        <end position="62"/>
    </location>
</feature>
<feature type="compositionally biased region" description="Acidic residues" evidence="1">
    <location>
        <begin position="415"/>
        <end position="430"/>
    </location>
</feature>
<dbReference type="Proteomes" id="UP000019763">
    <property type="component" value="Unassembled WGS sequence"/>
</dbReference>
<feature type="compositionally biased region" description="Basic and acidic residues" evidence="1">
    <location>
        <begin position="476"/>
        <end position="490"/>
    </location>
</feature>
<protein>
    <submittedName>
        <fullName evidence="2">Uncharacterized protein</fullName>
    </submittedName>
</protein>
<dbReference type="RefSeq" id="XP_011130750.1">
    <property type="nucleotide sequence ID" value="XM_011132448.1"/>
</dbReference>
<feature type="region of interest" description="Disordered" evidence="1">
    <location>
        <begin position="530"/>
        <end position="552"/>
    </location>
</feature>
<dbReference type="GeneID" id="22913163"/>
<feature type="compositionally biased region" description="Low complexity" evidence="1">
    <location>
        <begin position="256"/>
        <end position="285"/>
    </location>
</feature>
<evidence type="ECO:0000313" key="2">
    <source>
        <dbReference type="EMBL" id="EZG61390.1"/>
    </source>
</evidence>
<feature type="compositionally biased region" description="Basic and acidic residues" evidence="1">
    <location>
        <begin position="147"/>
        <end position="174"/>
    </location>
</feature>
<feature type="compositionally biased region" description="Basic and acidic residues" evidence="1">
    <location>
        <begin position="386"/>
        <end position="401"/>
    </location>
</feature>
<feature type="compositionally biased region" description="Gly residues" evidence="1">
    <location>
        <begin position="26"/>
        <end position="42"/>
    </location>
</feature>
<reference evidence="2" key="1">
    <citation type="submission" date="2013-12" db="EMBL/GenBank/DDBJ databases">
        <authorList>
            <person name="Omoto C.K."/>
            <person name="Sibley D."/>
            <person name="Venepally P."/>
            <person name="Hadjithomas M."/>
            <person name="Karamycheva S."/>
            <person name="Brunk B."/>
            <person name="Roos D."/>
            <person name="Caler E."/>
            <person name="Lorenzi H."/>
        </authorList>
    </citation>
    <scope>NUCLEOTIDE SEQUENCE</scope>
</reference>
<keyword evidence="3" id="KW-1185">Reference proteome</keyword>
<feature type="compositionally biased region" description="Basic and acidic residues" evidence="1">
    <location>
        <begin position="71"/>
        <end position="81"/>
    </location>
</feature>
<feature type="compositionally biased region" description="Low complexity" evidence="1">
    <location>
        <begin position="192"/>
        <end position="213"/>
    </location>
</feature>
<name>A0A023B5U8_GRENI</name>
<evidence type="ECO:0000313" key="3">
    <source>
        <dbReference type="Proteomes" id="UP000019763"/>
    </source>
</evidence>
<gene>
    <name evidence="2" type="ORF">GNI_088900</name>
</gene>
<feature type="compositionally biased region" description="Polar residues" evidence="1">
    <location>
        <begin position="347"/>
        <end position="361"/>
    </location>
</feature>
<sequence length="654" mass="70285">MSGGVVGDGHASEGHASDGPVSDGLGSDGLGSDGPVNGGDKGGVSEDQERVESGPASDERPGTDSVPISEVRSEGGERERVSTGLRSVESGEREELSSPDTESEVRAGSSSAPLDRAASEDGLLSSDDSEILTGKKSDLSNGPSLGRNDDNQDRDNRDRDHPDGDHDHRDKDQDHDQDEEVSQDDEDRGLERLSSTSSALSSVLSSRVSSTSRPRWDEPIWSPEIESVECVAISEDAGSSELEPRGQELEELDPATLTTTTTIVPTGEPVTTVTTTRREVTVVSELSDDDDDETSASTSEPAQEVDLLDSGSDRFRSKDFKNDSPHDSHSHLDSHSRPGFRPDVMSSDLTSGLSELNSESDVNLPAGPDDVALGNVSPEDVTPEDVCMRRETAIPETEGRRKSSSSGLGRSESELGGDESELGGDQDDGAAEAGTDGSLRSEGGYDPKSHDRKSHDREGNSAGPGGPDRLGSGSESESRSRLSSDEESVEIRRAEVIGEYEQLLTTPVEPVPAATTGVMADVFVEEVFSDATRSRSRSRSGRTTTIVESQTTTTTGCAPRLAMVTTQTLSRANKLHRLQDATNSTRLILVRVNEQGQLLCPCCAEEMHEAFDIRTLETETEAWDHDVQTSWSVRQLPSDREQTWYHETSHVHYH</sequence>
<feature type="compositionally biased region" description="Basic and acidic residues" evidence="1">
    <location>
        <begin position="443"/>
        <end position="459"/>
    </location>
</feature>
<dbReference type="AlphaFoldDB" id="A0A023B5U8"/>
<feature type="region of interest" description="Disordered" evidence="1">
    <location>
        <begin position="1"/>
        <end position="490"/>
    </location>
</feature>
<dbReference type="VEuPathDB" id="CryptoDB:GNI_088900"/>
<dbReference type="EMBL" id="AFNH02000668">
    <property type="protein sequence ID" value="EZG61390.1"/>
    <property type="molecule type" value="Genomic_DNA"/>
</dbReference>
<organism evidence="2 3">
    <name type="scientific">Gregarina niphandrodes</name>
    <name type="common">Septate eugregarine</name>
    <dbReference type="NCBI Taxonomy" id="110365"/>
    <lineage>
        <taxon>Eukaryota</taxon>
        <taxon>Sar</taxon>
        <taxon>Alveolata</taxon>
        <taxon>Apicomplexa</taxon>
        <taxon>Conoidasida</taxon>
        <taxon>Gregarinasina</taxon>
        <taxon>Eugregarinorida</taxon>
        <taxon>Gregarinidae</taxon>
        <taxon>Gregarina</taxon>
    </lineage>
</organism>
<accession>A0A023B5U8</accession>